<sequence>MRTTLKDIAQATGLSVTSISLVLNARPNRLSEESRRKVLEAAKQLNYSTSSHSSPSASECHSIGLIVPNISDFFFGEIAQGVIDCARTHDFTVLLGTNGESPQMDNQNIRSLSRQGVRALLIVSAHEQANTLLDQLSFPVIQVDRQSLSLNRSAVLLNHRKGGYLATRHLIDLGHRHIACITGPGAQASSQQRLAGYRWAFEETGLPLPKSAIFEGDYAPKSGYQLLDSIISAGFTAVFCGNDMMAIGIYKRMRELGLKPAQDLSIVGFDDISFADLLEVPLTTIRQSGYNIGFEACKRAFLELDNPDLPKQTIQFEPELVIRQSTRKKEE</sequence>
<dbReference type="SMART" id="SM00354">
    <property type="entry name" value="HTH_LACI"/>
    <property type="match status" value="1"/>
</dbReference>
<reference evidence="6" key="1">
    <citation type="journal article" date="2021" name="PeerJ">
        <title>Extensive microbial diversity within the chicken gut microbiome revealed by metagenomics and culture.</title>
        <authorList>
            <person name="Gilroy R."/>
            <person name="Ravi A."/>
            <person name="Getino M."/>
            <person name="Pursley I."/>
            <person name="Horton D.L."/>
            <person name="Alikhan N.F."/>
            <person name="Baker D."/>
            <person name="Gharbi K."/>
            <person name="Hall N."/>
            <person name="Watson M."/>
            <person name="Adriaenssens E.M."/>
            <person name="Foster-Nyarko E."/>
            <person name="Jarju S."/>
            <person name="Secka A."/>
            <person name="Antonio M."/>
            <person name="Oren A."/>
            <person name="Chaudhuri R.R."/>
            <person name="La Ragione R."/>
            <person name="Hildebrand F."/>
            <person name="Pallen M.J."/>
        </authorList>
    </citation>
    <scope>NUCLEOTIDE SEQUENCE</scope>
    <source>
        <strain evidence="6">CHK179-5677</strain>
    </source>
</reference>
<dbReference type="SUPFAM" id="SSF47413">
    <property type="entry name" value="lambda repressor-like DNA-binding domains"/>
    <property type="match status" value="1"/>
</dbReference>
<keyword evidence="3" id="KW-0238">DNA-binding</keyword>
<evidence type="ECO:0000256" key="2">
    <source>
        <dbReference type="ARBA" id="ARBA00023015"/>
    </source>
</evidence>
<organism evidence="6 7">
    <name type="scientific">Pseudoflavonifractor capillosus</name>
    <dbReference type="NCBI Taxonomy" id="106588"/>
    <lineage>
        <taxon>Bacteria</taxon>
        <taxon>Bacillati</taxon>
        <taxon>Bacillota</taxon>
        <taxon>Clostridia</taxon>
        <taxon>Eubacteriales</taxon>
        <taxon>Oscillospiraceae</taxon>
        <taxon>Pseudoflavonifractor</taxon>
    </lineage>
</organism>
<dbReference type="GO" id="GO:0000976">
    <property type="term" value="F:transcription cis-regulatory region binding"/>
    <property type="evidence" value="ECO:0007669"/>
    <property type="project" value="TreeGrafter"/>
</dbReference>
<keyword evidence="2" id="KW-0805">Transcription regulation</keyword>
<evidence type="ECO:0000313" key="6">
    <source>
        <dbReference type="EMBL" id="HJG86532.1"/>
    </source>
</evidence>
<keyword evidence="4" id="KW-0804">Transcription</keyword>
<dbReference type="PROSITE" id="PS50932">
    <property type="entry name" value="HTH_LACI_2"/>
    <property type="match status" value="1"/>
</dbReference>
<dbReference type="PANTHER" id="PTHR30146:SF148">
    <property type="entry name" value="HTH-TYPE TRANSCRIPTIONAL REPRESSOR PURR-RELATED"/>
    <property type="match status" value="1"/>
</dbReference>
<evidence type="ECO:0000256" key="1">
    <source>
        <dbReference type="ARBA" id="ARBA00022491"/>
    </source>
</evidence>
<evidence type="ECO:0000256" key="4">
    <source>
        <dbReference type="ARBA" id="ARBA00023163"/>
    </source>
</evidence>
<keyword evidence="1" id="KW-0678">Repressor</keyword>
<gene>
    <name evidence="6" type="ORF">K8V01_05865</name>
</gene>
<dbReference type="CDD" id="cd06267">
    <property type="entry name" value="PBP1_LacI_sugar_binding-like"/>
    <property type="match status" value="1"/>
</dbReference>
<dbReference type="Pfam" id="PF13377">
    <property type="entry name" value="Peripla_BP_3"/>
    <property type="match status" value="1"/>
</dbReference>
<accession>A0A921MLR0</accession>
<name>A0A921MLR0_9FIRM</name>
<evidence type="ECO:0000256" key="3">
    <source>
        <dbReference type="ARBA" id="ARBA00023125"/>
    </source>
</evidence>
<dbReference type="EMBL" id="DYUC01000054">
    <property type="protein sequence ID" value="HJG86532.1"/>
    <property type="molecule type" value="Genomic_DNA"/>
</dbReference>
<protein>
    <submittedName>
        <fullName evidence="6">LacI family transcriptional regulator</fullName>
    </submittedName>
</protein>
<proteinExistence type="predicted"/>
<feature type="domain" description="HTH lacI-type" evidence="5">
    <location>
        <begin position="3"/>
        <end position="58"/>
    </location>
</feature>
<evidence type="ECO:0000313" key="7">
    <source>
        <dbReference type="Proteomes" id="UP000760668"/>
    </source>
</evidence>
<dbReference type="RefSeq" id="WP_191391203.1">
    <property type="nucleotide sequence ID" value="NZ_DYUC01000054.1"/>
</dbReference>
<dbReference type="AlphaFoldDB" id="A0A921MLR0"/>
<dbReference type="InterPro" id="IPR046335">
    <property type="entry name" value="LacI/GalR-like_sensor"/>
</dbReference>
<dbReference type="SUPFAM" id="SSF53822">
    <property type="entry name" value="Periplasmic binding protein-like I"/>
    <property type="match status" value="1"/>
</dbReference>
<dbReference type="InterPro" id="IPR028082">
    <property type="entry name" value="Peripla_BP_I"/>
</dbReference>
<dbReference type="PANTHER" id="PTHR30146">
    <property type="entry name" value="LACI-RELATED TRANSCRIPTIONAL REPRESSOR"/>
    <property type="match status" value="1"/>
</dbReference>
<dbReference type="GO" id="GO:0003700">
    <property type="term" value="F:DNA-binding transcription factor activity"/>
    <property type="evidence" value="ECO:0007669"/>
    <property type="project" value="TreeGrafter"/>
</dbReference>
<comment type="caution">
    <text evidence="6">The sequence shown here is derived from an EMBL/GenBank/DDBJ whole genome shotgun (WGS) entry which is preliminary data.</text>
</comment>
<dbReference type="CDD" id="cd01392">
    <property type="entry name" value="HTH_LacI"/>
    <property type="match status" value="1"/>
</dbReference>
<dbReference type="Pfam" id="PF00356">
    <property type="entry name" value="LacI"/>
    <property type="match status" value="1"/>
</dbReference>
<dbReference type="Gene3D" id="3.40.50.2300">
    <property type="match status" value="2"/>
</dbReference>
<dbReference type="InterPro" id="IPR010982">
    <property type="entry name" value="Lambda_DNA-bd_dom_sf"/>
</dbReference>
<dbReference type="InterPro" id="IPR000843">
    <property type="entry name" value="HTH_LacI"/>
</dbReference>
<evidence type="ECO:0000259" key="5">
    <source>
        <dbReference type="PROSITE" id="PS50932"/>
    </source>
</evidence>
<dbReference type="Gene3D" id="1.10.260.40">
    <property type="entry name" value="lambda repressor-like DNA-binding domains"/>
    <property type="match status" value="1"/>
</dbReference>
<dbReference type="Proteomes" id="UP000760668">
    <property type="component" value="Unassembled WGS sequence"/>
</dbReference>
<reference evidence="6" key="2">
    <citation type="submission" date="2021-09" db="EMBL/GenBank/DDBJ databases">
        <authorList>
            <person name="Gilroy R."/>
        </authorList>
    </citation>
    <scope>NUCLEOTIDE SEQUENCE</scope>
    <source>
        <strain evidence="6">CHK179-5677</strain>
    </source>
</reference>